<reference evidence="2 3" key="1">
    <citation type="submission" date="2018-12" db="EMBL/GenBank/DDBJ databases">
        <title>Sequencing of bacterial isolates from soil warming experiment in Harvard Forest, Massachusetts, USA.</title>
        <authorList>
            <person name="Deangelis K."/>
        </authorList>
    </citation>
    <scope>NUCLEOTIDE SEQUENCE [LARGE SCALE GENOMIC DNA]</scope>
    <source>
        <strain evidence="2 3">EB153</strain>
    </source>
</reference>
<evidence type="ECO:0000313" key="3">
    <source>
        <dbReference type="Proteomes" id="UP000269669"/>
    </source>
</evidence>
<protein>
    <submittedName>
        <fullName evidence="2">Uncharacterized protein</fullName>
    </submittedName>
</protein>
<evidence type="ECO:0000256" key="1">
    <source>
        <dbReference type="SAM" id="SignalP"/>
    </source>
</evidence>
<dbReference type="AlphaFoldDB" id="A0A3R9QD58"/>
<feature type="chain" id="PRO_5018738347" evidence="1">
    <location>
        <begin position="22"/>
        <end position="172"/>
    </location>
</feature>
<accession>A0A3R9QD58</accession>
<sequence length="172" mass="18541">MKFAKTVIMFALALSTASAFASDHAASYMAGTFSATNKVNDGTYSNGLGRGIVTQTAAHNVHYVSTSDGTYAIESPTAVGKTILVESLTHTAMADIHKQWFMDQLREGDQILFAAQCDKHNNCTFWLPNPDKVGKEIKTQGQYQPNVAQTNTTALCGKGKFSPAVEAQVCQK</sequence>
<evidence type="ECO:0000313" key="2">
    <source>
        <dbReference type="EMBL" id="RSL18459.1"/>
    </source>
</evidence>
<organism evidence="2 3">
    <name type="scientific">Edaphobacter aggregans</name>
    <dbReference type="NCBI Taxonomy" id="570835"/>
    <lineage>
        <taxon>Bacteria</taxon>
        <taxon>Pseudomonadati</taxon>
        <taxon>Acidobacteriota</taxon>
        <taxon>Terriglobia</taxon>
        <taxon>Terriglobales</taxon>
        <taxon>Acidobacteriaceae</taxon>
        <taxon>Edaphobacter</taxon>
    </lineage>
</organism>
<dbReference type="RefSeq" id="WP_125486822.1">
    <property type="nucleotide sequence ID" value="NZ_RSDW01000001.1"/>
</dbReference>
<name>A0A3R9QD58_9BACT</name>
<keyword evidence="3" id="KW-1185">Reference proteome</keyword>
<dbReference type="Proteomes" id="UP000269669">
    <property type="component" value="Unassembled WGS sequence"/>
</dbReference>
<dbReference type="EMBL" id="RSDW01000001">
    <property type="protein sequence ID" value="RSL18459.1"/>
    <property type="molecule type" value="Genomic_DNA"/>
</dbReference>
<proteinExistence type="predicted"/>
<keyword evidence="1" id="KW-0732">Signal</keyword>
<gene>
    <name evidence="2" type="ORF">EDE15_4033</name>
</gene>
<feature type="signal peptide" evidence="1">
    <location>
        <begin position="1"/>
        <end position="21"/>
    </location>
</feature>
<comment type="caution">
    <text evidence="2">The sequence shown here is derived from an EMBL/GenBank/DDBJ whole genome shotgun (WGS) entry which is preliminary data.</text>
</comment>